<dbReference type="Proteomes" id="UP000235036">
    <property type="component" value="Unassembled WGS sequence"/>
</dbReference>
<feature type="compositionally biased region" description="Basic residues" evidence="1">
    <location>
        <begin position="23"/>
        <end position="32"/>
    </location>
</feature>
<comment type="caution">
    <text evidence="3">The sequence shown here is derived from an EMBL/GenBank/DDBJ whole genome shotgun (WGS) entry which is preliminary data.</text>
</comment>
<organism evidence="3 4">
    <name type="scientific">Fischerella muscicola CCMEE 5323</name>
    <dbReference type="NCBI Taxonomy" id="2019572"/>
    <lineage>
        <taxon>Bacteria</taxon>
        <taxon>Bacillati</taxon>
        <taxon>Cyanobacteriota</taxon>
        <taxon>Cyanophyceae</taxon>
        <taxon>Nostocales</taxon>
        <taxon>Hapalosiphonaceae</taxon>
        <taxon>Fischerella</taxon>
    </lineage>
</organism>
<reference evidence="3 4" key="1">
    <citation type="submission" date="2017-08" db="EMBL/GenBank/DDBJ databases">
        <title>Genomes of Fischerella (Mastigocladus) sp. strains.</title>
        <authorList>
            <person name="Miller S.R."/>
        </authorList>
    </citation>
    <scope>NUCLEOTIDE SEQUENCE [LARGE SCALE GENOMIC DNA]</scope>
    <source>
        <strain evidence="3 4">CCMEE 5323</strain>
    </source>
</reference>
<evidence type="ECO:0000256" key="1">
    <source>
        <dbReference type="SAM" id="MobiDB-lite"/>
    </source>
</evidence>
<name>A0A2N6K2F3_FISMU</name>
<feature type="transmembrane region" description="Helical" evidence="2">
    <location>
        <begin position="77"/>
        <end position="94"/>
    </location>
</feature>
<feature type="compositionally biased region" description="Basic and acidic residues" evidence="1">
    <location>
        <begin position="1"/>
        <end position="22"/>
    </location>
</feature>
<gene>
    <name evidence="3" type="ORF">CEN44_13435</name>
</gene>
<protein>
    <submittedName>
        <fullName evidence="3">Uncharacterized protein</fullName>
    </submittedName>
</protein>
<feature type="region of interest" description="Disordered" evidence="1">
    <location>
        <begin position="1"/>
        <end position="32"/>
    </location>
</feature>
<sequence length="96" mass="10969">MWGSEIGDRKGDKGDNLEDKGRGNKGTRRTRKKISPITHYQLPITHLCLSVFIALHGGRFFIPLLWGKSQWGARHRLGTKLNLLFSIFLLLFLLPL</sequence>
<feature type="transmembrane region" description="Helical" evidence="2">
    <location>
        <begin position="44"/>
        <end position="65"/>
    </location>
</feature>
<dbReference type="EMBL" id="NRQW01000292">
    <property type="protein sequence ID" value="PLZ89272.1"/>
    <property type="molecule type" value="Genomic_DNA"/>
</dbReference>
<evidence type="ECO:0000313" key="4">
    <source>
        <dbReference type="Proteomes" id="UP000235036"/>
    </source>
</evidence>
<accession>A0A2N6K2F3</accession>
<evidence type="ECO:0000313" key="3">
    <source>
        <dbReference type="EMBL" id="PLZ89272.1"/>
    </source>
</evidence>
<evidence type="ECO:0000256" key="2">
    <source>
        <dbReference type="SAM" id="Phobius"/>
    </source>
</evidence>
<keyword evidence="2" id="KW-1133">Transmembrane helix</keyword>
<keyword evidence="2" id="KW-0812">Transmembrane</keyword>
<dbReference type="AlphaFoldDB" id="A0A2N6K2F3"/>
<proteinExistence type="predicted"/>
<keyword evidence="4" id="KW-1185">Reference proteome</keyword>
<keyword evidence="2" id="KW-0472">Membrane</keyword>